<sequence>MNGAGQKESEKAPEAGAGGDGNTNEDPKQNMTPKPGDAAGDNAGIGQQTWTLTMVIPLFLLAYF</sequence>
<reference evidence="2 3" key="1">
    <citation type="submission" date="2018-11" db="EMBL/GenBank/DDBJ databases">
        <authorList>
            <consortium name="Pathogen Informatics"/>
        </authorList>
    </citation>
    <scope>NUCLEOTIDE SEQUENCE [LARGE SCALE GENOMIC DNA]</scope>
</reference>
<proteinExistence type="predicted"/>
<dbReference type="AlphaFoldDB" id="A0A3P7NJR0"/>
<feature type="region of interest" description="Disordered" evidence="1">
    <location>
        <begin position="1"/>
        <end position="44"/>
    </location>
</feature>
<evidence type="ECO:0000313" key="3">
    <source>
        <dbReference type="Proteomes" id="UP000281553"/>
    </source>
</evidence>
<organism evidence="2 3">
    <name type="scientific">Dibothriocephalus latus</name>
    <name type="common">Fish tapeworm</name>
    <name type="synonym">Diphyllobothrium latum</name>
    <dbReference type="NCBI Taxonomy" id="60516"/>
    <lineage>
        <taxon>Eukaryota</taxon>
        <taxon>Metazoa</taxon>
        <taxon>Spiralia</taxon>
        <taxon>Lophotrochozoa</taxon>
        <taxon>Platyhelminthes</taxon>
        <taxon>Cestoda</taxon>
        <taxon>Eucestoda</taxon>
        <taxon>Diphyllobothriidea</taxon>
        <taxon>Diphyllobothriidae</taxon>
        <taxon>Dibothriocephalus</taxon>
    </lineage>
</organism>
<accession>A0A3P7NJR0</accession>
<dbReference type="Proteomes" id="UP000281553">
    <property type="component" value="Unassembled WGS sequence"/>
</dbReference>
<evidence type="ECO:0000313" key="2">
    <source>
        <dbReference type="EMBL" id="VDN37333.1"/>
    </source>
</evidence>
<dbReference type="EMBL" id="UYRU01090675">
    <property type="protein sequence ID" value="VDN37333.1"/>
    <property type="molecule type" value="Genomic_DNA"/>
</dbReference>
<gene>
    <name evidence="2" type="ORF">DILT_LOCUS17288</name>
</gene>
<name>A0A3P7NJR0_DIBLA</name>
<keyword evidence="3" id="KW-1185">Reference proteome</keyword>
<evidence type="ECO:0000256" key="1">
    <source>
        <dbReference type="SAM" id="MobiDB-lite"/>
    </source>
</evidence>
<protein>
    <submittedName>
        <fullName evidence="2">Uncharacterized protein</fullName>
    </submittedName>
</protein>